<gene>
    <name evidence="4" type="ORF">SDC9_53428</name>
</gene>
<dbReference type="EMBL" id="VSSQ01001302">
    <property type="protein sequence ID" value="MPM07122.1"/>
    <property type="molecule type" value="Genomic_DNA"/>
</dbReference>
<evidence type="ECO:0000313" key="4">
    <source>
        <dbReference type="EMBL" id="MPM07122.1"/>
    </source>
</evidence>
<dbReference type="InterPro" id="IPR017850">
    <property type="entry name" value="Alkaline_phosphatase_core_sf"/>
</dbReference>
<dbReference type="SMART" id="SM00028">
    <property type="entry name" value="TPR"/>
    <property type="match status" value="4"/>
</dbReference>
<dbReference type="Gene3D" id="3.40.720.10">
    <property type="entry name" value="Alkaline Phosphatase, subunit A"/>
    <property type="match status" value="1"/>
</dbReference>
<dbReference type="SUPFAM" id="SSF48452">
    <property type="entry name" value="TPR-like"/>
    <property type="match status" value="1"/>
</dbReference>
<reference evidence="4" key="1">
    <citation type="submission" date="2019-08" db="EMBL/GenBank/DDBJ databases">
        <authorList>
            <person name="Kucharzyk K."/>
            <person name="Murdoch R.W."/>
            <person name="Higgins S."/>
            <person name="Loffler F."/>
        </authorList>
    </citation>
    <scope>NUCLEOTIDE SEQUENCE</scope>
</reference>
<proteinExistence type="predicted"/>
<evidence type="ECO:0000259" key="3">
    <source>
        <dbReference type="Pfam" id="PF00685"/>
    </source>
</evidence>
<evidence type="ECO:0000256" key="1">
    <source>
        <dbReference type="ARBA" id="ARBA00022737"/>
    </source>
</evidence>
<feature type="domain" description="Sulfotransferase" evidence="3">
    <location>
        <begin position="664"/>
        <end position="825"/>
    </location>
</feature>
<dbReference type="InterPro" id="IPR019734">
    <property type="entry name" value="TPR_rpt"/>
</dbReference>
<dbReference type="Pfam" id="PF13181">
    <property type="entry name" value="TPR_8"/>
    <property type="match status" value="1"/>
</dbReference>
<dbReference type="Pfam" id="PF01663">
    <property type="entry name" value="Phosphodiest"/>
    <property type="match status" value="1"/>
</dbReference>
<dbReference type="PANTHER" id="PTHR44943:SF4">
    <property type="entry name" value="TPR REPEAT-CONTAINING PROTEIN MJ0798"/>
    <property type="match status" value="1"/>
</dbReference>
<protein>
    <recommendedName>
        <fullName evidence="3">Sulfotransferase domain-containing protein</fullName>
    </recommendedName>
</protein>
<name>A0A644WTJ6_9ZZZZ</name>
<dbReference type="InterPro" id="IPR011990">
    <property type="entry name" value="TPR-like_helical_dom_sf"/>
</dbReference>
<evidence type="ECO:0000256" key="2">
    <source>
        <dbReference type="ARBA" id="ARBA00022803"/>
    </source>
</evidence>
<dbReference type="InterPro" id="IPR002591">
    <property type="entry name" value="Phosphodiest/P_Trfase"/>
</dbReference>
<dbReference type="InterPro" id="IPR000863">
    <property type="entry name" value="Sulfotransferase_dom"/>
</dbReference>
<dbReference type="SUPFAM" id="SSF53649">
    <property type="entry name" value="Alkaline phosphatase-like"/>
    <property type="match status" value="1"/>
</dbReference>
<dbReference type="Gene3D" id="3.40.50.300">
    <property type="entry name" value="P-loop containing nucleotide triphosphate hydrolases"/>
    <property type="match status" value="1"/>
</dbReference>
<dbReference type="Pfam" id="PF13176">
    <property type="entry name" value="TPR_7"/>
    <property type="match status" value="1"/>
</dbReference>
<keyword evidence="2" id="KW-0802">TPR repeat</keyword>
<accession>A0A644WTJ6</accession>
<comment type="caution">
    <text evidence="4">The sequence shown here is derived from an EMBL/GenBank/DDBJ whole genome shotgun (WGS) entry which is preliminary data.</text>
</comment>
<dbReference type="PROSITE" id="PS50005">
    <property type="entry name" value="TPR"/>
    <property type="match status" value="1"/>
</dbReference>
<organism evidence="4">
    <name type="scientific">bioreactor metagenome</name>
    <dbReference type="NCBI Taxonomy" id="1076179"/>
    <lineage>
        <taxon>unclassified sequences</taxon>
        <taxon>metagenomes</taxon>
        <taxon>ecological metagenomes</taxon>
    </lineage>
</organism>
<dbReference type="GO" id="GO:0008146">
    <property type="term" value="F:sulfotransferase activity"/>
    <property type="evidence" value="ECO:0007669"/>
    <property type="project" value="InterPro"/>
</dbReference>
<dbReference type="PANTHER" id="PTHR44943">
    <property type="entry name" value="CELLULOSE SYNTHASE OPERON PROTEIN C"/>
    <property type="match status" value="1"/>
</dbReference>
<dbReference type="InterPro" id="IPR027417">
    <property type="entry name" value="P-loop_NTPase"/>
</dbReference>
<dbReference type="Gene3D" id="1.25.40.10">
    <property type="entry name" value="Tetratricopeptide repeat domain"/>
    <property type="match status" value="1"/>
</dbReference>
<dbReference type="SUPFAM" id="SSF52540">
    <property type="entry name" value="P-loop containing nucleoside triphosphate hydrolases"/>
    <property type="match status" value="1"/>
</dbReference>
<dbReference type="AlphaFoldDB" id="A0A644WTJ6"/>
<sequence>MSRRIAKKLLLIGWDSADWKIINPLLDAGKMPALEKLINNGVIGNLATLDPPLSPVLWTSIATGKRADKHGVLGFVEPDPEIGGIRPVNVTSRTCKAIWNILHQNNMKSNVIAWWPSHPAEPINGIMVSNYYQKIDSKETGKWFMPEGTIHPTERRNEFFKLRVHFSELTGDIIHPFVPNLHLIDQETDTRVGNIARFVAQTASIHAAATRAMRTTDWDFTAVYFDAIDHLCHGFMKYAPPKVASISDADFENYKNVVEGIYLFHDMMLERYMQLIDDDTIVMLISDHGFNSEHMRLKEIPHCNTAPAFDHSPFGILCVSGPGILKDERVYGASLLDITPTILTCLGLPVGEDMDGKVLLSIFENPTSVEKIGSWEDVAGDCGMHDENDRINATDSAQALQQLVELGYIEDPGEDKNLMAEKAIRENRFCLAKIKAIRKNLDESLVDFQQLYEEDKSDIRFNLELIKLLVHFNRFSEARDVMSNLQTIKDANIVDVEMLDGIILFNEKEYGRALSIFENLSAKPIRQPGIHLQLAMIYMQMDEYEKAIDSLHKELEIDENNTLAHYHLGLSFLNLGYYKEAANSFLDCIGLNYSLPAAHYYLGLSLYKTKEIKNAIGALSVFLSMAPGNLNARIMLADLLKTSDPEMSQSYSKQISKMKKGEIIIVSGLPRSGTSMMMQILDAAGIDLLTDKIRNADDNNPKGYYEFEPVKSMARDVSWFDQADGKAVKIIAQLLKYLPGGFSYKVIFMKRNLNEVLTSQQKMLGKDSKTFPMGLAETFKKDIARIENWFDMQPNMDVSYADYGELIADPAKEIDKICDFLQIDHSLKPAMISAIDSSLHRNKF</sequence>
<keyword evidence="1" id="KW-0677">Repeat</keyword>
<dbReference type="Pfam" id="PF00685">
    <property type="entry name" value="Sulfotransfer_1"/>
    <property type="match status" value="1"/>
</dbReference>
<dbReference type="InterPro" id="IPR051685">
    <property type="entry name" value="Ycf3/AcsC/BcsC/TPR_MFPF"/>
</dbReference>